<accession>A0A0U1DRZ6</accession>
<dbReference type="PANTHER" id="PTHR22855">
    <property type="entry name" value="ACETYL, PROPIONYL, PYRUVATE, AND GLUTACONYL CARBOXYLASE-RELATED"/>
    <property type="match status" value="1"/>
</dbReference>
<dbReference type="PANTHER" id="PTHR22855:SF46">
    <property type="entry name" value="METHYLCROTONOYL-COA CARBOXYLASE"/>
    <property type="match status" value="1"/>
</dbReference>
<dbReference type="Pfam" id="PF01039">
    <property type="entry name" value="Carboxyl_trans"/>
    <property type="match status" value="1"/>
</dbReference>
<feature type="domain" description="CoA carboxyltransferase N-terminal" evidence="1">
    <location>
        <begin position="23"/>
        <end position="165"/>
    </location>
</feature>
<dbReference type="AlphaFoldDB" id="A0A0U1DRZ6"/>
<dbReference type="PROSITE" id="PS50980">
    <property type="entry name" value="COA_CT_NTER"/>
    <property type="match status" value="1"/>
</dbReference>
<evidence type="ECO:0000313" key="3">
    <source>
        <dbReference type="Proteomes" id="UP000182227"/>
    </source>
</evidence>
<dbReference type="EMBL" id="CTEF01000004">
    <property type="protein sequence ID" value="CQD20780.1"/>
    <property type="molecule type" value="Genomic_DNA"/>
</dbReference>
<reference evidence="2 3" key="1">
    <citation type="submission" date="2015-03" db="EMBL/GenBank/DDBJ databases">
        <authorList>
            <person name="Murphy D."/>
        </authorList>
    </citation>
    <scope>NUCLEOTIDE SEQUENCE [LARGE SCALE GENOMIC DNA]</scope>
    <source>
        <strain evidence="2 3">D16</strain>
    </source>
</reference>
<proteinExistence type="predicted"/>
<dbReference type="InterPro" id="IPR034733">
    <property type="entry name" value="AcCoA_carboxyl_beta"/>
</dbReference>
<dbReference type="InterPro" id="IPR029045">
    <property type="entry name" value="ClpP/crotonase-like_dom_sf"/>
</dbReference>
<evidence type="ECO:0000259" key="1">
    <source>
        <dbReference type="PROSITE" id="PS50980"/>
    </source>
</evidence>
<evidence type="ECO:0000313" key="2">
    <source>
        <dbReference type="EMBL" id="CQD20780.1"/>
    </source>
</evidence>
<gene>
    <name evidence="2" type="ORF">BN970_04783</name>
</gene>
<keyword evidence="2" id="KW-0808">Transferase</keyword>
<organism evidence="2 3">
    <name type="scientific">Mycolicibacterium conceptionense</name>
    <dbReference type="NCBI Taxonomy" id="451644"/>
    <lineage>
        <taxon>Bacteria</taxon>
        <taxon>Bacillati</taxon>
        <taxon>Actinomycetota</taxon>
        <taxon>Actinomycetes</taxon>
        <taxon>Mycobacteriales</taxon>
        <taxon>Mycobacteriaceae</taxon>
        <taxon>Mycolicibacterium</taxon>
    </lineage>
</organism>
<dbReference type="InterPro" id="IPR011762">
    <property type="entry name" value="COA_CT_N"/>
</dbReference>
<dbReference type="SUPFAM" id="SSF52096">
    <property type="entry name" value="ClpP/crotonase"/>
    <property type="match status" value="1"/>
</dbReference>
<sequence>MVQVLPDRVDDTAPGYLKNREGLSAQLDTIAEQLALVNGGGGAKYVARHHKRGKLLVRERIELMLDPDTAFLELCPFAAWGSKFPVGGSVVVGIGVVEGIESMIIAHDPTVRGGASNPYTFRKVFRGMAIARENRLPIINIVESGGATCPHRQRSSCPADSCSTT</sequence>
<dbReference type="GO" id="GO:0016740">
    <property type="term" value="F:transferase activity"/>
    <property type="evidence" value="ECO:0007669"/>
    <property type="project" value="UniProtKB-KW"/>
</dbReference>
<name>A0A0U1DRZ6_9MYCO</name>
<dbReference type="Proteomes" id="UP000182227">
    <property type="component" value="Unassembled WGS sequence"/>
</dbReference>
<protein>
    <submittedName>
        <fullName evidence="2">Carboxyl transferase</fullName>
    </submittedName>
</protein>
<dbReference type="Gene3D" id="3.90.226.10">
    <property type="entry name" value="2-enoyl-CoA Hydratase, Chain A, domain 1"/>
    <property type="match status" value="1"/>
</dbReference>
<dbReference type="InterPro" id="IPR045190">
    <property type="entry name" value="MCCB/AccD1-like"/>
</dbReference>